<dbReference type="RefSeq" id="WP_345643333.1">
    <property type="nucleotide sequence ID" value="NZ_BAABLY010000015.1"/>
</dbReference>
<dbReference type="EMBL" id="JBEDNP010000021">
    <property type="protein sequence ID" value="MEQ3542001.1"/>
    <property type="molecule type" value="Genomic_DNA"/>
</dbReference>
<name>A0ABV1K1A5_9PSEU</name>
<gene>
    <name evidence="1" type="ORF">WHI96_24620</name>
</gene>
<sequence>MSDTTTDPQRRERTFLGHPVQLATLFGVEMFERFSFYGMQ</sequence>
<dbReference type="Gene3D" id="1.20.1250.20">
    <property type="entry name" value="MFS general substrate transporter like domains"/>
    <property type="match status" value="1"/>
</dbReference>
<dbReference type="Proteomes" id="UP001464923">
    <property type="component" value="Unassembled WGS sequence"/>
</dbReference>
<organism evidence="1 2">
    <name type="scientific">Pseudonocardia tropica</name>
    <dbReference type="NCBI Taxonomy" id="681289"/>
    <lineage>
        <taxon>Bacteria</taxon>
        <taxon>Bacillati</taxon>
        <taxon>Actinomycetota</taxon>
        <taxon>Actinomycetes</taxon>
        <taxon>Pseudonocardiales</taxon>
        <taxon>Pseudonocardiaceae</taxon>
        <taxon>Pseudonocardia</taxon>
    </lineage>
</organism>
<comment type="caution">
    <text evidence="1">The sequence shown here is derived from an EMBL/GenBank/DDBJ whole genome shotgun (WGS) entry which is preliminary data.</text>
</comment>
<proteinExistence type="predicted"/>
<dbReference type="InterPro" id="IPR036259">
    <property type="entry name" value="MFS_trans_sf"/>
</dbReference>
<protein>
    <recommendedName>
        <fullName evidence="3">MFS transporter</fullName>
    </recommendedName>
</protein>
<keyword evidence="2" id="KW-1185">Reference proteome</keyword>
<evidence type="ECO:0000313" key="2">
    <source>
        <dbReference type="Proteomes" id="UP001464923"/>
    </source>
</evidence>
<evidence type="ECO:0000313" key="1">
    <source>
        <dbReference type="EMBL" id="MEQ3542001.1"/>
    </source>
</evidence>
<accession>A0ABV1K1A5</accession>
<reference evidence="1 2" key="1">
    <citation type="submission" date="2024-03" db="EMBL/GenBank/DDBJ databases">
        <title>Draft genome sequence of Pseudonocardia tropica JCM 19149.</title>
        <authorList>
            <person name="Butdee W."/>
            <person name="Duangmal K."/>
        </authorList>
    </citation>
    <scope>NUCLEOTIDE SEQUENCE [LARGE SCALE GENOMIC DNA]</scope>
    <source>
        <strain evidence="1 2">JCM 19149</strain>
    </source>
</reference>
<evidence type="ECO:0008006" key="3">
    <source>
        <dbReference type="Google" id="ProtNLM"/>
    </source>
</evidence>